<reference evidence="1" key="1">
    <citation type="submission" date="2020-05" db="EMBL/GenBank/DDBJ databases">
        <authorList>
            <person name="Chiriac C."/>
            <person name="Salcher M."/>
            <person name="Ghai R."/>
            <person name="Kavagutti S V."/>
        </authorList>
    </citation>
    <scope>NUCLEOTIDE SEQUENCE</scope>
</reference>
<name>A0A6J5R9U7_9CAUD</name>
<gene>
    <name evidence="1" type="ORF">UFOVP1202_56</name>
</gene>
<dbReference type="EMBL" id="LR797147">
    <property type="protein sequence ID" value="CAB4190458.1"/>
    <property type="molecule type" value="Genomic_DNA"/>
</dbReference>
<sequence>MPFFRPQTRIYEARQYSHVEFAENGAYSAHFNGTEALPNWLRSALIDEEIYAHPGETFLSLGIEGEEVSVHPGDWIMYQEEVGIFVISGNELLEDFEEVPVVRQDATVQVTGVEARGLTLPFEGAPI</sequence>
<evidence type="ECO:0000313" key="1">
    <source>
        <dbReference type="EMBL" id="CAB4190458.1"/>
    </source>
</evidence>
<proteinExistence type="predicted"/>
<organism evidence="1">
    <name type="scientific">uncultured Caudovirales phage</name>
    <dbReference type="NCBI Taxonomy" id="2100421"/>
    <lineage>
        <taxon>Viruses</taxon>
        <taxon>Duplodnaviria</taxon>
        <taxon>Heunggongvirae</taxon>
        <taxon>Uroviricota</taxon>
        <taxon>Caudoviricetes</taxon>
        <taxon>Peduoviridae</taxon>
        <taxon>Maltschvirus</taxon>
        <taxon>Maltschvirus maltsch</taxon>
    </lineage>
</organism>
<accession>A0A6J5R9U7</accession>
<protein>
    <submittedName>
        <fullName evidence="1">Uncharacterized protein</fullName>
    </submittedName>
</protein>